<dbReference type="OrthoDB" id="1925699at2759"/>
<comment type="caution">
    <text evidence="1">The sequence shown here is derived from an EMBL/GenBank/DDBJ whole genome shotgun (WGS) entry which is preliminary data.</text>
</comment>
<protein>
    <submittedName>
        <fullName evidence="1">Uncharacterized protein</fullName>
    </submittedName>
</protein>
<evidence type="ECO:0000313" key="1">
    <source>
        <dbReference type="EMBL" id="KAG5683583.1"/>
    </source>
</evidence>
<evidence type="ECO:0000313" key="2">
    <source>
        <dbReference type="Proteomes" id="UP001107558"/>
    </source>
</evidence>
<proteinExistence type="predicted"/>
<accession>A0A9J6CNZ6</accession>
<dbReference type="Proteomes" id="UP001107558">
    <property type="component" value="Chromosome 1"/>
</dbReference>
<dbReference type="SMART" id="SM00696">
    <property type="entry name" value="DM9"/>
    <property type="match status" value="2"/>
</dbReference>
<dbReference type="Pfam" id="PF11901">
    <property type="entry name" value="DM9"/>
    <property type="match status" value="1"/>
</dbReference>
<dbReference type="EMBL" id="JADBJN010000001">
    <property type="protein sequence ID" value="KAG5683583.1"/>
    <property type="molecule type" value="Genomic_DNA"/>
</dbReference>
<keyword evidence="2" id="KW-1185">Reference proteome</keyword>
<organism evidence="1 2">
    <name type="scientific">Polypedilum vanderplanki</name>
    <name type="common">Sleeping chironomid midge</name>
    <dbReference type="NCBI Taxonomy" id="319348"/>
    <lineage>
        <taxon>Eukaryota</taxon>
        <taxon>Metazoa</taxon>
        <taxon>Ecdysozoa</taxon>
        <taxon>Arthropoda</taxon>
        <taxon>Hexapoda</taxon>
        <taxon>Insecta</taxon>
        <taxon>Pterygota</taxon>
        <taxon>Neoptera</taxon>
        <taxon>Endopterygota</taxon>
        <taxon>Diptera</taxon>
        <taxon>Nematocera</taxon>
        <taxon>Chironomoidea</taxon>
        <taxon>Chironomidae</taxon>
        <taxon>Chironominae</taxon>
        <taxon>Polypedilum</taxon>
        <taxon>Polypedilum</taxon>
    </lineage>
</organism>
<reference evidence="1" key="1">
    <citation type="submission" date="2021-03" db="EMBL/GenBank/DDBJ databases">
        <title>Chromosome level genome of the anhydrobiotic midge Polypedilum vanderplanki.</title>
        <authorList>
            <person name="Yoshida Y."/>
            <person name="Kikawada T."/>
            <person name="Gusev O."/>
        </authorList>
    </citation>
    <scope>NUCLEOTIDE SEQUENCE</scope>
    <source>
        <strain evidence="1">NIAS01</strain>
        <tissue evidence="1">Whole body or cell culture</tissue>
    </source>
</reference>
<dbReference type="PANTHER" id="PTHR31649">
    <property type="entry name" value="AGAP009604-PA"/>
    <property type="match status" value="1"/>
</dbReference>
<name>A0A9J6CNZ6_POLVA</name>
<dbReference type="AlphaFoldDB" id="A0A9J6CNZ6"/>
<sequence>MDVWTTYSPHIDRSRLVFAGTESDGSAIYVGRAHHSNDLIPGKLLTGQGLGHRCHVSYDGQEHSKEQSEVLINNNYTWVSSSDGNVPQNAVVGGQTASGEILYVGRASHCGILTPGKVHPSHRCLYLPFGWKEHRYTCYEVLVRTSNSGCNPHPPCNPTCPCPPPVQPPVCPPPVQPPVCPPQRPPICIPICKPGHKHGHKHGHRRC</sequence>
<dbReference type="PANTHER" id="PTHR31649:SF1">
    <property type="entry name" value="FARNESOIC ACID O-METHYL TRANSFERASE DOMAIN-CONTAINING PROTEIN"/>
    <property type="match status" value="1"/>
</dbReference>
<dbReference type="InterPro" id="IPR006616">
    <property type="entry name" value="DM9_repeat"/>
</dbReference>
<gene>
    <name evidence="1" type="ORF">PVAND_012856</name>
</gene>